<name>A0A066VGN8_TILAU</name>
<dbReference type="InParanoid" id="A0A066VGN8"/>
<keyword evidence="3" id="KW-1185">Reference proteome</keyword>
<dbReference type="Proteomes" id="UP000027361">
    <property type="component" value="Unassembled WGS sequence"/>
</dbReference>
<dbReference type="RefSeq" id="XP_013241032.1">
    <property type="nucleotide sequence ID" value="XM_013385578.1"/>
</dbReference>
<reference evidence="2 3" key="1">
    <citation type="submission" date="2014-05" db="EMBL/GenBank/DDBJ databases">
        <title>Draft genome sequence of a rare smut relative, Tilletiaria anomala UBC 951.</title>
        <authorList>
            <consortium name="DOE Joint Genome Institute"/>
            <person name="Toome M."/>
            <person name="Kuo A."/>
            <person name="Henrissat B."/>
            <person name="Lipzen A."/>
            <person name="Tritt A."/>
            <person name="Yoshinaga Y."/>
            <person name="Zane M."/>
            <person name="Barry K."/>
            <person name="Grigoriev I.V."/>
            <person name="Spatafora J.W."/>
            <person name="Aimea M.C."/>
        </authorList>
    </citation>
    <scope>NUCLEOTIDE SEQUENCE [LARGE SCALE GENOMIC DNA]</scope>
    <source>
        <strain evidence="2 3">UBC 951</strain>
    </source>
</reference>
<dbReference type="EMBL" id="JMSN01000104">
    <property type="protein sequence ID" value="KDN39463.1"/>
    <property type="molecule type" value="Genomic_DNA"/>
</dbReference>
<evidence type="ECO:0000313" key="2">
    <source>
        <dbReference type="EMBL" id="KDN39463.1"/>
    </source>
</evidence>
<sequence length="143" mass="15771">MVIFARLLTTRLIFILCGNRLTPVDSIYHEPHVFPSTEYLTSPHFLECLIANSPNHACITSFKSPTMSLGGAVPSFCTSTSSPHRTFSPAQPRLLGRILYFGPQVCCAMLCCAMLCYTGPGYVRVYVHGEVNAPRARLRGFAI</sequence>
<evidence type="ECO:0000256" key="1">
    <source>
        <dbReference type="SAM" id="SignalP"/>
    </source>
</evidence>
<feature type="signal peptide" evidence="1">
    <location>
        <begin position="1"/>
        <end position="26"/>
    </location>
</feature>
<evidence type="ECO:0008006" key="4">
    <source>
        <dbReference type="Google" id="ProtNLM"/>
    </source>
</evidence>
<protein>
    <recommendedName>
        <fullName evidence="4">Secreted protein</fullName>
    </recommendedName>
</protein>
<comment type="caution">
    <text evidence="2">The sequence shown here is derived from an EMBL/GenBank/DDBJ whole genome shotgun (WGS) entry which is preliminary data.</text>
</comment>
<accession>A0A066VGN8</accession>
<dbReference type="HOGENOM" id="CLU_1807566_0_0_1"/>
<keyword evidence="1" id="KW-0732">Signal</keyword>
<dbReference type="GeneID" id="25261313"/>
<dbReference type="AlphaFoldDB" id="A0A066VGN8"/>
<organism evidence="2 3">
    <name type="scientific">Tilletiaria anomala (strain ATCC 24038 / CBS 436.72 / UBC 951)</name>
    <dbReference type="NCBI Taxonomy" id="1037660"/>
    <lineage>
        <taxon>Eukaryota</taxon>
        <taxon>Fungi</taxon>
        <taxon>Dikarya</taxon>
        <taxon>Basidiomycota</taxon>
        <taxon>Ustilaginomycotina</taxon>
        <taxon>Exobasidiomycetes</taxon>
        <taxon>Georgefischeriales</taxon>
        <taxon>Tilletiariaceae</taxon>
        <taxon>Tilletiaria</taxon>
    </lineage>
</organism>
<proteinExistence type="predicted"/>
<evidence type="ECO:0000313" key="3">
    <source>
        <dbReference type="Proteomes" id="UP000027361"/>
    </source>
</evidence>
<feature type="chain" id="PRO_5001632979" description="Secreted protein" evidence="1">
    <location>
        <begin position="27"/>
        <end position="143"/>
    </location>
</feature>
<gene>
    <name evidence="2" type="ORF">K437DRAFT_11286</name>
</gene>